<organism evidence="11">
    <name type="scientific">Medicago truncatula</name>
    <name type="common">Barrel medic</name>
    <name type="synonym">Medicago tribuloides</name>
    <dbReference type="NCBI Taxonomy" id="3880"/>
    <lineage>
        <taxon>Eukaryota</taxon>
        <taxon>Viridiplantae</taxon>
        <taxon>Streptophyta</taxon>
        <taxon>Embryophyta</taxon>
        <taxon>Tracheophyta</taxon>
        <taxon>Spermatophyta</taxon>
        <taxon>Magnoliopsida</taxon>
        <taxon>eudicotyledons</taxon>
        <taxon>Gunneridae</taxon>
        <taxon>Pentapetalae</taxon>
        <taxon>rosids</taxon>
        <taxon>fabids</taxon>
        <taxon>Fabales</taxon>
        <taxon>Fabaceae</taxon>
        <taxon>Papilionoideae</taxon>
        <taxon>50 kb inversion clade</taxon>
        <taxon>NPAAA clade</taxon>
        <taxon>Hologalegina</taxon>
        <taxon>IRL clade</taxon>
        <taxon>Trifolieae</taxon>
        <taxon>Medicago</taxon>
    </lineage>
</organism>
<accession>B7FLQ9</accession>
<keyword evidence="3" id="KW-0813">Transport</keyword>
<keyword evidence="4" id="KW-0762">Sugar transport</keyword>
<dbReference type="PRINTS" id="PR00171">
    <property type="entry name" value="SUGRTRNSPORT"/>
</dbReference>
<keyword evidence="6" id="KW-0769">Symport</keyword>
<keyword evidence="8 9" id="KW-0472">Membrane</keyword>
<dbReference type="InterPro" id="IPR003663">
    <property type="entry name" value="Sugar/inositol_transpt"/>
</dbReference>
<keyword evidence="5 9" id="KW-0812">Transmembrane</keyword>
<dbReference type="AlphaFoldDB" id="B7FLQ9"/>
<dbReference type="InterPro" id="IPR005828">
    <property type="entry name" value="MFS_sugar_transport-like"/>
</dbReference>
<dbReference type="PANTHER" id="PTHR23500">
    <property type="entry name" value="SOLUTE CARRIER FAMILY 2, FACILITATED GLUCOSE TRANSPORTER"/>
    <property type="match status" value="1"/>
</dbReference>
<feature type="transmembrane region" description="Helical" evidence="9">
    <location>
        <begin position="84"/>
        <end position="107"/>
    </location>
</feature>
<comment type="subcellular location">
    <subcellularLocation>
        <location evidence="1">Membrane</location>
        <topology evidence="1">Multi-pass membrane protein</topology>
    </subcellularLocation>
</comment>
<comment type="similarity">
    <text evidence="2">Belongs to the major facilitator superfamily. Sugar transporter (TC 2.A.1.1) family.</text>
</comment>
<dbReference type="Gene3D" id="1.20.1250.20">
    <property type="entry name" value="MFS general substrate transporter like domains"/>
    <property type="match status" value="1"/>
</dbReference>
<evidence type="ECO:0000259" key="10">
    <source>
        <dbReference type="PROSITE" id="PS50850"/>
    </source>
</evidence>
<evidence type="ECO:0000256" key="1">
    <source>
        <dbReference type="ARBA" id="ARBA00004141"/>
    </source>
</evidence>
<dbReference type="InterPro" id="IPR036259">
    <property type="entry name" value="MFS_trans_sf"/>
</dbReference>
<evidence type="ECO:0000256" key="8">
    <source>
        <dbReference type="ARBA" id="ARBA00023136"/>
    </source>
</evidence>
<evidence type="ECO:0000313" key="11">
    <source>
        <dbReference type="EMBL" id="ACJ85692.1"/>
    </source>
</evidence>
<dbReference type="Pfam" id="PF00083">
    <property type="entry name" value="Sugar_tr"/>
    <property type="match status" value="1"/>
</dbReference>
<evidence type="ECO:0000256" key="5">
    <source>
        <dbReference type="ARBA" id="ARBA00022692"/>
    </source>
</evidence>
<reference evidence="11" key="1">
    <citation type="submission" date="2008-12" db="EMBL/GenBank/DDBJ databases">
        <title>Medicago truncatula full length cdna cloning project.</title>
        <authorList>
            <person name="Moskal W."/>
            <person name="Chan A."/>
            <person name="Cheung F."/>
            <person name="Xiao Y."/>
            <person name="Town C.D."/>
        </authorList>
    </citation>
    <scope>NUCLEOTIDE SEQUENCE</scope>
</reference>
<protein>
    <recommendedName>
        <fullName evidence="10">Major facilitator superfamily (MFS) profile domain-containing protein</fullName>
    </recommendedName>
</protein>
<dbReference type="EMBL" id="BT053031">
    <property type="protein sequence ID" value="ACJ85692.1"/>
    <property type="molecule type" value="mRNA"/>
</dbReference>
<evidence type="ECO:0000256" key="2">
    <source>
        <dbReference type="ARBA" id="ARBA00010992"/>
    </source>
</evidence>
<dbReference type="SUPFAM" id="SSF103473">
    <property type="entry name" value="MFS general substrate transporter"/>
    <property type="match status" value="1"/>
</dbReference>
<dbReference type="InterPro" id="IPR045262">
    <property type="entry name" value="STP/PLT_plant"/>
</dbReference>
<evidence type="ECO:0000256" key="3">
    <source>
        <dbReference type="ARBA" id="ARBA00022448"/>
    </source>
</evidence>
<evidence type="ECO:0000256" key="6">
    <source>
        <dbReference type="ARBA" id="ARBA00022847"/>
    </source>
</evidence>
<name>B7FLQ9_MEDTR</name>
<evidence type="ECO:0000256" key="7">
    <source>
        <dbReference type="ARBA" id="ARBA00022989"/>
    </source>
</evidence>
<dbReference type="PANTHER" id="PTHR23500:SF505">
    <property type="entry name" value="MAJOR FACILITATOR, SUGAR TRANSPORTER, MAJOR FACILITATOR SUPERFAMILY-RELATED"/>
    <property type="match status" value="1"/>
</dbReference>
<dbReference type="GO" id="GO:0015293">
    <property type="term" value="F:symporter activity"/>
    <property type="evidence" value="ECO:0007669"/>
    <property type="project" value="UniProtKB-KW"/>
</dbReference>
<dbReference type="GO" id="GO:0016020">
    <property type="term" value="C:membrane"/>
    <property type="evidence" value="ECO:0007669"/>
    <property type="project" value="UniProtKB-SubCell"/>
</dbReference>
<feature type="domain" description="Major facilitator superfamily (MFS) profile" evidence="10">
    <location>
        <begin position="29"/>
        <end position="227"/>
    </location>
</feature>
<dbReference type="PROSITE" id="PS50850">
    <property type="entry name" value="MFS"/>
    <property type="match status" value="1"/>
</dbReference>
<keyword evidence="7 9" id="KW-1133">Transmembrane helix</keyword>
<feature type="transmembrane region" description="Helical" evidence="9">
    <location>
        <begin position="139"/>
        <end position="161"/>
    </location>
</feature>
<dbReference type="InterPro" id="IPR020846">
    <property type="entry name" value="MFS_dom"/>
</dbReference>
<feature type="transmembrane region" description="Helical" evidence="9">
    <location>
        <begin position="22"/>
        <end position="42"/>
    </location>
</feature>
<feature type="transmembrane region" description="Helical" evidence="9">
    <location>
        <begin position="114"/>
        <end position="133"/>
    </location>
</feature>
<dbReference type="GO" id="GO:0015144">
    <property type="term" value="F:carbohydrate transmembrane transporter activity"/>
    <property type="evidence" value="ECO:0007669"/>
    <property type="project" value="InterPro"/>
</dbReference>
<sequence>MAGGGLTNGGPGKRAHLYEHKFTAYFAFTCVVGALGGSLFGYDLGVSGGVTSMDDFLEKFFPDVYRKKHAHLKETDYCKYDNQVLTLFTSSLYFSALVMTFFASYLTRNKGRKATIIVGALSFLIGAILNAAAQNIPTLIIGRVFLGGGIGFGNQAVPLYLSEMAPASSRGAVNQLFQFTTCAGILIANLVNYFTDKIHPHGWRYHLVWQYSSSTDAFGRYFLCGDT</sequence>
<evidence type="ECO:0000256" key="9">
    <source>
        <dbReference type="SAM" id="Phobius"/>
    </source>
</evidence>
<evidence type="ECO:0000256" key="4">
    <source>
        <dbReference type="ARBA" id="ARBA00022597"/>
    </source>
</evidence>
<proteinExistence type="evidence at transcript level"/>